<accession>A0A239E0T9</accession>
<protein>
    <recommendedName>
        <fullName evidence="3">NanoRNase/pAp phosphatase, hydrolyzes c-di-AMP and oligoRNAs</fullName>
    </recommendedName>
</protein>
<evidence type="ECO:0000313" key="2">
    <source>
        <dbReference type="Proteomes" id="UP000198356"/>
    </source>
</evidence>
<proteinExistence type="predicted"/>
<gene>
    <name evidence="1" type="ORF">SAMN05421770_101736</name>
</gene>
<dbReference type="AlphaFoldDB" id="A0A239E0T9"/>
<keyword evidence="2" id="KW-1185">Reference proteome</keyword>
<dbReference type="Proteomes" id="UP000198356">
    <property type="component" value="Unassembled WGS sequence"/>
</dbReference>
<organism evidence="1 2">
    <name type="scientific">Granulicella rosea</name>
    <dbReference type="NCBI Taxonomy" id="474952"/>
    <lineage>
        <taxon>Bacteria</taxon>
        <taxon>Pseudomonadati</taxon>
        <taxon>Acidobacteriota</taxon>
        <taxon>Terriglobia</taxon>
        <taxon>Terriglobales</taxon>
        <taxon>Acidobacteriaceae</taxon>
        <taxon>Granulicella</taxon>
    </lineage>
</organism>
<reference evidence="1 2" key="1">
    <citation type="submission" date="2017-06" db="EMBL/GenBank/DDBJ databases">
        <authorList>
            <person name="Kim H.J."/>
            <person name="Triplett B.A."/>
        </authorList>
    </citation>
    <scope>NUCLEOTIDE SEQUENCE [LARGE SCALE GENOMIC DNA]</scope>
    <source>
        <strain evidence="1 2">DSM 18704</strain>
    </source>
</reference>
<evidence type="ECO:0008006" key="3">
    <source>
        <dbReference type="Google" id="ProtNLM"/>
    </source>
</evidence>
<sequence>MNLRVFYHDKCFDGACSASLFTRFHRQCIGTAAGYEYRGLLHKAGGLFDESAFSPEENAIVDFKYSPSPLITWWFDHHRSAFQTPEELAQFEAQQADGSKSMRHFFDPTYTSCTSFIAHIGKTRFGFDVSGLEDLIYWADIVDGAKYESAKAAVEMGEPAMKLTMVIESSSDPDLVPRIIPLLTEMSLQQVLDQPFLQELVEPLLAKHRTEIELIRSRAQLVDGAIFFDITDKPTEGYSKFIPYYLHPDATYTVGLSKSSFRTKISVGTNPWTTRPVSELIDLSKICERYGGGGHARVGAISFPLDQADDARRAAAEIVAELRRG</sequence>
<dbReference type="OrthoDB" id="105221at2"/>
<dbReference type="RefSeq" id="WP_089407006.1">
    <property type="nucleotide sequence ID" value="NZ_FZOU01000001.1"/>
</dbReference>
<dbReference type="InterPro" id="IPR038763">
    <property type="entry name" value="DHH_sf"/>
</dbReference>
<evidence type="ECO:0000313" key="1">
    <source>
        <dbReference type="EMBL" id="SNS37991.1"/>
    </source>
</evidence>
<dbReference type="EMBL" id="FZOU01000001">
    <property type="protein sequence ID" value="SNS37991.1"/>
    <property type="molecule type" value="Genomic_DNA"/>
</dbReference>
<name>A0A239E0T9_9BACT</name>
<dbReference type="SUPFAM" id="SSF64182">
    <property type="entry name" value="DHH phosphoesterases"/>
    <property type="match status" value="1"/>
</dbReference>